<dbReference type="EMBL" id="LR134479">
    <property type="protein sequence ID" value="VEI25096.1"/>
    <property type="molecule type" value="Genomic_DNA"/>
</dbReference>
<dbReference type="PANTHER" id="PTHR21340:SF0">
    <property type="entry name" value="BIS(5'-NUCLEOSYL)-TETRAPHOSPHATASE [ASYMMETRICAL]"/>
    <property type="match status" value="1"/>
</dbReference>
<evidence type="ECO:0000256" key="3">
    <source>
        <dbReference type="RuleBase" id="RU003476"/>
    </source>
</evidence>
<evidence type="ECO:0000259" key="4">
    <source>
        <dbReference type="PROSITE" id="PS51462"/>
    </source>
</evidence>
<dbReference type="InterPro" id="IPR020084">
    <property type="entry name" value="NUDIX_hydrolase_CS"/>
</dbReference>
<dbReference type="Proteomes" id="UP000282386">
    <property type="component" value="Chromosome"/>
</dbReference>
<evidence type="ECO:0000313" key="8">
    <source>
        <dbReference type="Proteomes" id="UP000282386"/>
    </source>
</evidence>
<dbReference type="AlphaFoldDB" id="A0A2Z5QWJ8"/>
<evidence type="ECO:0000313" key="5">
    <source>
        <dbReference type="EMBL" id="BAV86761.1"/>
    </source>
</evidence>
<evidence type="ECO:0000256" key="2">
    <source>
        <dbReference type="ARBA" id="ARBA00022801"/>
    </source>
</evidence>
<feature type="domain" description="Nudix hydrolase" evidence="4">
    <location>
        <begin position="23"/>
        <end position="160"/>
    </location>
</feature>
<keyword evidence="2 3" id="KW-0378">Hydrolase</keyword>
<reference evidence="6 8" key="2">
    <citation type="submission" date="2018-12" db="EMBL/GenBank/DDBJ databases">
        <authorList>
            <consortium name="Pathogen Informatics"/>
        </authorList>
    </citation>
    <scope>NUCLEOTIDE SEQUENCE [LARGE SCALE GENOMIC DNA]</scope>
    <source>
        <strain evidence="6 8">NCTC10207</strain>
    </source>
</reference>
<dbReference type="SUPFAM" id="SSF55811">
    <property type="entry name" value="Nudix"/>
    <property type="match status" value="1"/>
</dbReference>
<dbReference type="PANTHER" id="PTHR21340">
    <property type="entry name" value="DIADENOSINE 5,5-P1,P4-TETRAPHOSPHATE PYROPHOSPHOHYDROLASE MUTT"/>
    <property type="match status" value="1"/>
</dbReference>
<evidence type="ECO:0000313" key="7">
    <source>
        <dbReference type="Proteomes" id="UP000250241"/>
    </source>
</evidence>
<dbReference type="InterPro" id="IPR015797">
    <property type="entry name" value="NUDIX_hydrolase-like_dom_sf"/>
</dbReference>
<comment type="similarity">
    <text evidence="1 3">Belongs to the Nudix hydrolase family.</text>
</comment>
<dbReference type="GeneID" id="93861858"/>
<dbReference type="KEGG" id="raj:RA11412_0462"/>
<dbReference type="PRINTS" id="PR00502">
    <property type="entry name" value="NUDIXFAMILY"/>
</dbReference>
<organism evidence="5 7">
    <name type="scientific">Rothia aeria</name>
    <dbReference type="NCBI Taxonomy" id="172042"/>
    <lineage>
        <taxon>Bacteria</taxon>
        <taxon>Bacillati</taxon>
        <taxon>Actinomycetota</taxon>
        <taxon>Actinomycetes</taxon>
        <taxon>Micrococcales</taxon>
        <taxon>Micrococcaceae</taxon>
        <taxon>Rothia</taxon>
    </lineage>
</organism>
<keyword evidence="7" id="KW-1185">Reference proteome</keyword>
<dbReference type="CDD" id="cd03673">
    <property type="entry name" value="NUDIX_Ap6A_hydrolase"/>
    <property type="match status" value="1"/>
</dbReference>
<dbReference type="GO" id="GO:0004081">
    <property type="term" value="F:bis(5'-nucleosyl)-tetraphosphatase (asymmetrical) activity"/>
    <property type="evidence" value="ECO:0007669"/>
    <property type="project" value="TreeGrafter"/>
</dbReference>
<dbReference type="GO" id="GO:0006167">
    <property type="term" value="P:AMP biosynthetic process"/>
    <property type="evidence" value="ECO:0007669"/>
    <property type="project" value="TreeGrafter"/>
</dbReference>
<evidence type="ECO:0000313" key="6">
    <source>
        <dbReference type="EMBL" id="VEI25096.1"/>
    </source>
</evidence>
<dbReference type="Proteomes" id="UP000250241">
    <property type="component" value="Chromosome"/>
</dbReference>
<dbReference type="PROSITE" id="PS51462">
    <property type="entry name" value="NUDIX"/>
    <property type="match status" value="1"/>
</dbReference>
<accession>A0A2Z5QWJ8</accession>
<dbReference type="EMBL" id="AP017895">
    <property type="protein sequence ID" value="BAV86761.1"/>
    <property type="molecule type" value="Genomic_DNA"/>
</dbReference>
<dbReference type="Gene3D" id="3.90.79.10">
    <property type="entry name" value="Nucleoside Triphosphate Pyrophosphohydrolase"/>
    <property type="match status" value="1"/>
</dbReference>
<dbReference type="GO" id="GO:0006754">
    <property type="term" value="P:ATP biosynthetic process"/>
    <property type="evidence" value="ECO:0007669"/>
    <property type="project" value="TreeGrafter"/>
</dbReference>
<protein>
    <submittedName>
        <fullName evidence="5">MutT/nudix family protein</fullName>
    </submittedName>
    <submittedName>
        <fullName evidence="6">RNA pyrophosphohydrolase</fullName>
    </submittedName>
</protein>
<dbReference type="InterPro" id="IPR051325">
    <property type="entry name" value="Nudix_hydrolase_domain"/>
</dbReference>
<dbReference type="PROSITE" id="PS00893">
    <property type="entry name" value="NUDIX_BOX"/>
    <property type="match status" value="1"/>
</dbReference>
<dbReference type="InterPro" id="IPR000086">
    <property type="entry name" value="NUDIX_hydrolase_dom"/>
</dbReference>
<name>A0A2Z5QWJ8_9MICC</name>
<evidence type="ECO:0000256" key="1">
    <source>
        <dbReference type="ARBA" id="ARBA00005582"/>
    </source>
</evidence>
<reference evidence="5 7" key="1">
    <citation type="submission" date="2016-10" db="EMBL/GenBank/DDBJ databases">
        <title>Genome sequence of Rothia aeria strain JCM11412.</title>
        <authorList>
            <person name="Nambu T."/>
        </authorList>
    </citation>
    <scope>NUCLEOTIDE SEQUENCE [LARGE SCALE GENOMIC DNA]</scope>
    <source>
        <strain evidence="5 7">JCM 11412</strain>
    </source>
</reference>
<gene>
    <name evidence="6" type="ORF">NCTC10207_02415</name>
    <name evidence="5" type="ORF">RA11412_0462</name>
</gene>
<proteinExistence type="inferred from homology"/>
<sequence>MSFPVPRAPKMRTLLTASYTPVHREVSAGGIIIDFARQSLPAAIIARINRAGRVEWCLPKGHIEEAETLEEAAQREIEEETGIRGDILHSLGNIEYWFTSSGQRIHKTVHHYLLKATGGEITIDNDPDHEAVDVAWVPFTDLNRRLSFANERHIADLAREFIQSRL</sequence>
<dbReference type="RefSeq" id="WP_006887432.1">
    <property type="nucleotide sequence ID" value="NZ_CAKASD010000042.1"/>
</dbReference>
<dbReference type="InterPro" id="IPR020476">
    <property type="entry name" value="Nudix_hydrolase"/>
</dbReference>
<dbReference type="Pfam" id="PF00293">
    <property type="entry name" value="NUDIX"/>
    <property type="match status" value="1"/>
</dbReference>